<feature type="transmembrane region" description="Helical" evidence="4">
    <location>
        <begin position="123"/>
        <end position="148"/>
    </location>
</feature>
<evidence type="ECO:0008006" key="7">
    <source>
        <dbReference type="Google" id="ProtNLM"/>
    </source>
</evidence>
<evidence type="ECO:0000313" key="5">
    <source>
        <dbReference type="EMBL" id="MFD1937637.1"/>
    </source>
</evidence>
<keyword evidence="2 4" id="KW-0472">Membrane</keyword>
<organism evidence="5 6">
    <name type="scientific">Nonomuraea mangrovi</name>
    <dbReference type="NCBI Taxonomy" id="2316207"/>
    <lineage>
        <taxon>Bacteria</taxon>
        <taxon>Bacillati</taxon>
        <taxon>Actinomycetota</taxon>
        <taxon>Actinomycetes</taxon>
        <taxon>Streptosporangiales</taxon>
        <taxon>Streptosporangiaceae</taxon>
        <taxon>Nonomuraea</taxon>
    </lineage>
</organism>
<feature type="region of interest" description="Disordered" evidence="3">
    <location>
        <begin position="1"/>
        <end position="120"/>
    </location>
</feature>
<feature type="compositionally biased region" description="Low complexity" evidence="3">
    <location>
        <begin position="87"/>
        <end position="101"/>
    </location>
</feature>
<protein>
    <recommendedName>
        <fullName evidence="7">Mce-associated membrane protein</fullName>
    </recommendedName>
</protein>
<name>A0ABW4T6P8_9ACTN</name>
<keyword evidence="4" id="KW-0812">Transmembrane</keyword>
<reference evidence="6" key="1">
    <citation type="journal article" date="2019" name="Int. J. Syst. Evol. Microbiol.">
        <title>The Global Catalogue of Microorganisms (GCM) 10K type strain sequencing project: providing services to taxonomists for standard genome sequencing and annotation.</title>
        <authorList>
            <consortium name="The Broad Institute Genomics Platform"/>
            <consortium name="The Broad Institute Genome Sequencing Center for Infectious Disease"/>
            <person name="Wu L."/>
            <person name="Ma J."/>
        </authorList>
    </citation>
    <scope>NUCLEOTIDE SEQUENCE [LARGE SCALE GENOMIC DNA]</scope>
    <source>
        <strain evidence="6">ICMP 6774ER</strain>
    </source>
</reference>
<dbReference type="RefSeq" id="WP_379579002.1">
    <property type="nucleotide sequence ID" value="NZ_JBHUFV010000061.1"/>
</dbReference>
<comment type="caution">
    <text evidence="5">The sequence shown here is derived from an EMBL/GenBank/DDBJ whole genome shotgun (WGS) entry which is preliminary data.</text>
</comment>
<dbReference type="PANTHER" id="PTHR37042">
    <property type="entry name" value="OUTER MEMBRANE PROTEIN RV1973"/>
    <property type="match status" value="1"/>
</dbReference>
<evidence type="ECO:0000313" key="6">
    <source>
        <dbReference type="Proteomes" id="UP001597368"/>
    </source>
</evidence>
<accession>A0ABW4T6P8</accession>
<keyword evidence="6" id="KW-1185">Reference proteome</keyword>
<evidence type="ECO:0000256" key="4">
    <source>
        <dbReference type="SAM" id="Phobius"/>
    </source>
</evidence>
<comment type="subcellular location">
    <subcellularLocation>
        <location evidence="1">Membrane</location>
    </subcellularLocation>
</comment>
<proteinExistence type="predicted"/>
<feature type="compositionally biased region" description="Low complexity" evidence="3">
    <location>
        <begin position="18"/>
        <end position="37"/>
    </location>
</feature>
<dbReference type="EMBL" id="JBHUFV010000061">
    <property type="protein sequence ID" value="MFD1937637.1"/>
    <property type="molecule type" value="Genomic_DNA"/>
</dbReference>
<dbReference type="Proteomes" id="UP001597368">
    <property type="component" value="Unassembled WGS sequence"/>
</dbReference>
<feature type="compositionally biased region" description="Basic and acidic residues" evidence="3">
    <location>
        <begin position="1"/>
        <end position="16"/>
    </location>
</feature>
<evidence type="ECO:0000256" key="2">
    <source>
        <dbReference type="ARBA" id="ARBA00023136"/>
    </source>
</evidence>
<dbReference type="PANTHER" id="PTHR37042:SF4">
    <property type="entry name" value="OUTER MEMBRANE PROTEIN RV1973"/>
    <property type="match status" value="1"/>
</dbReference>
<evidence type="ECO:0000256" key="1">
    <source>
        <dbReference type="ARBA" id="ARBA00004370"/>
    </source>
</evidence>
<sequence>MSTKQDLAEETTREEESAPSGAAAEAPGSAEPKPASEQTSASTSAPPKTADPETADPETAERKTADPQTAEVNPSEARTANGKADDPTTADAGAGDLTGGDPAEGDGGEGDARRRGAGGGARWRGMAIGAVLALVLATAGVTAVVQWISADRLQSRLAPLEHDRLLRLEVSGAASAFATTLLSYDYKDLQTTRGKVIAMTAGDFLATYDEAFGGPMEQVIVKLEAVSKATVREVYLSEVDDASAKALVSVDQQVTSKEAVRNVLGTHLKMVMIKQKGVWKVSDVTVLGAAKETETKLDKKG</sequence>
<evidence type="ECO:0000256" key="3">
    <source>
        <dbReference type="SAM" id="MobiDB-lite"/>
    </source>
</evidence>
<gene>
    <name evidence="5" type="ORF">ACFSKW_39835</name>
</gene>
<keyword evidence="4" id="KW-1133">Transmembrane helix</keyword>
<feature type="compositionally biased region" description="Polar residues" evidence="3">
    <location>
        <begin position="66"/>
        <end position="78"/>
    </location>
</feature>